<organism evidence="1 2">
    <name type="scientific">Tsukamurella soli</name>
    <dbReference type="NCBI Taxonomy" id="644556"/>
    <lineage>
        <taxon>Bacteria</taxon>
        <taxon>Bacillati</taxon>
        <taxon>Actinomycetota</taxon>
        <taxon>Actinomycetes</taxon>
        <taxon>Mycobacteriales</taxon>
        <taxon>Tsukamurellaceae</taxon>
        <taxon>Tsukamurella</taxon>
    </lineage>
</organism>
<dbReference type="Proteomes" id="UP001500635">
    <property type="component" value="Unassembled WGS sequence"/>
</dbReference>
<comment type="caution">
    <text evidence="1">The sequence shown here is derived from an EMBL/GenBank/DDBJ whole genome shotgun (WGS) entry which is preliminary data.</text>
</comment>
<keyword evidence="2" id="KW-1185">Reference proteome</keyword>
<evidence type="ECO:0000313" key="2">
    <source>
        <dbReference type="Proteomes" id="UP001500635"/>
    </source>
</evidence>
<evidence type="ECO:0008006" key="3">
    <source>
        <dbReference type="Google" id="ProtNLM"/>
    </source>
</evidence>
<name>A0ABP8J7G0_9ACTN</name>
<protein>
    <recommendedName>
        <fullName evidence="3">Protein phosphatase 2C</fullName>
    </recommendedName>
</protein>
<evidence type="ECO:0000313" key="1">
    <source>
        <dbReference type="EMBL" id="GAA4386416.1"/>
    </source>
</evidence>
<sequence length="217" mass="22909">MTHHTTRRAAQRTILGTTCIRDDLGQQTQLVAVDTGNGVRALWALDSTGQPDMQFTGSAALAAAQSVCAAADHVAGPQDRHRVHATVPAADADYVLVVSSHADNTVVTSMSITSGHRRQVALGAGDAAVLAERLDQLASSSDRLTALCWEEDLHIGATAVGWCTRISDALVLGFDSTSDVWTLTPDAQDDDGIITGTDWWATDIAHALRLAAERVTA</sequence>
<dbReference type="RefSeq" id="WP_344991661.1">
    <property type="nucleotide sequence ID" value="NZ_BAABFR010000009.1"/>
</dbReference>
<proteinExistence type="predicted"/>
<accession>A0ABP8J7G0</accession>
<reference evidence="2" key="1">
    <citation type="journal article" date="2019" name="Int. J. Syst. Evol. Microbiol.">
        <title>The Global Catalogue of Microorganisms (GCM) 10K type strain sequencing project: providing services to taxonomists for standard genome sequencing and annotation.</title>
        <authorList>
            <consortium name="The Broad Institute Genomics Platform"/>
            <consortium name="The Broad Institute Genome Sequencing Center for Infectious Disease"/>
            <person name="Wu L."/>
            <person name="Ma J."/>
        </authorList>
    </citation>
    <scope>NUCLEOTIDE SEQUENCE [LARGE SCALE GENOMIC DNA]</scope>
    <source>
        <strain evidence="2">JCM 17688</strain>
    </source>
</reference>
<dbReference type="EMBL" id="BAABFR010000009">
    <property type="protein sequence ID" value="GAA4386416.1"/>
    <property type="molecule type" value="Genomic_DNA"/>
</dbReference>
<gene>
    <name evidence="1" type="ORF">GCM10023147_09660</name>
</gene>